<protein>
    <submittedName>
        <fullName evidence="2">Uncharacterized protein</fullName>
    </submittedName>
</protein>
<gene>
    <name evidence="2" type="ORF">KEF29_04570</name>
</gene>
<evidence type="ECO:0000256" key="1">
    <source>
        <dbReference type="SAM" id="MobiDB-lite"/>
    </source>
</evidence>
<keyword evidence="3" id="KW-1185">Reference proteome</keyword>
<organism evidence="2 3">
    <name type="scientific">Streptomyces tuirus</name>
    <dbReference type="NCBI Taxonomy" id="68278"/>
    <lineage>
        <taxon>Bacteria</taxon>
        <taxon>Bacillati</taxon>
        <taxon>Actinomycetota</taxon>
        <taxon>Actinomycetes</taxon>
        <taxon>Kitasatosporales</taxon>
        <taxon>Streptomycetaceae</taxon>
        <taxon>Streptomyces</taxon>
    </lineage>
</organism>
<proteinExistence type="predicted"/>
<feature type="region of interest" description="Disordered" evidence="1">
    <location>
        <begin position="1"/>
        <end position="33"/>
    </location>
</feature>
<dbReference type="EMBL" id="JAGTPG010000001">
    <property type="protein sequence ID" value="MBR8638817.1"/>
    <property type="molecule type" value="Genomic_DNA"/>
</dbReference>
<dbReference type="Proteomes" id="UP000682308">
    <property type="component" value="Unassembled WGS sequence"/>
</dbReference>
<reference evidence="2 3" key="1">
    <citation type="submission" date="2021-04" db="EMBL/GenBank/DDBJ databases">
        <title>Characterization of the biosynthetic gene cluster of new lipopeptides with antitumor activity in the genome of the marine Streptomyces PHM034.</title>
        <authorList>
            <person name="Ceniceros A."/>
            <person name="Canedo L."/>
            <person name="Mendez C."/>
            <person name="Olano C."/>
            <person name="Schleissner C."/>
            <person name="Cuevas C."/>
            <person name="De La Calle F."/>
            <person name="Salas J.A."/>
        </authorList>
    </citation>
    <scope>NUCLEOTIDE SEQUENCE [LARGE SCALE GENOMIC DNA]</scope>
    <source>
        <strain evidence="2 3">PHM034</strain>
    </source>
</reference>
<accession>A0A941FF43</accession>
<evidence type="ECO:0000313" key="2">
    <source>
        <dbReference type="EMBL" id="MBR8638817.1"/>
    </source>
</evidence>
<sequence>MLTAAAATSEALPGAVAPKVPPAGAPSASPSPARVWCDRFGVSFGAAGLVRS</sequence>
<evidence type="ECO:0000313" key="3">
    <source>
        <dbReference type="Proteomes" id="UP000682308"/>
    </source>
</evidence>
<name>A0A941FF43_9ACTN</name>
<comment type="caution">
    <text evidence="2">The sequence shown here is derived from an EMBL/GenBank/DDBJ whole genome shotgun (WGS) entry which is preliminary data.</text>
</comment>
<dbReference type="AlphaFoldDB" id="A0A941FF43"/>